<protein>
    <submittedName>
        <fullName evidence="1">Uncharacterized protein</fullName>
    </submittedName>
</protein>
<proteinExistence type="predicted"/>
<organism evidence="1 2">
    <name type="scientific">Phlebia brevispora</name>
    <dbReference type="NCBI Taxonomy" id="194682"/>
    <lineage>
        <taxon>Eukaryota</taxon>
        <taxon>Fungi</taxon>
        <taxon>Dikarya</taxon>
        <taxon>Basidiomycota</taxon>
        <taxon>Agaricomycotina</taxon>
        <taxon>Agaricomycetes</taxon>
        <taxon>Polyporales</taxon>
        <taxon>Meruliaceae</taxon>
        <taxon>Phlebia</taxon>
    </lineage>
</organism>
<dbReference type="EMBL" id="JANHOG010001255">
    <property type="protein sequence ID" value="KAJ3540346.1"/>
    <property type="molecule type" value="Genomic_DNA"/>
</dbReference>
<keyword evidence="2" id="KW-1185">Reference proteome</keyword>
<name>A0ACC1SIB7_9APHY</name>
<gene>
    <name evidence="1" type="ORF">NM688_g6237</name>
</gene>
<reference evidence="1" key="1">
    <citation type="submission" date="2022-07" db="EMBL/GenBank/DDBJ databases">
        <title>Genome Sequence of Phlebia brevispora.</title>
        <authorList>
            <person name="Buettner E."/>
        </authorList>
    </citation>
    <scope>NUCLEOTIDE SEQUENCE</scope>
    <source>
        <strain evidence="1">MPL23</strain>
    </source>
</reference>
<evidence type="ECO:0000313" key="2">
    <source>
        <dbReference type="Proteomes" id="UP001148662"/>
    </source>
</evidence>
<comment type="caution">
    <text evidence="1">The sequence shown here is derived from an EMBL/GenBank/DDBJ whole genome shotgun (WGS) entry which is preliminary data.</text>
</comment>
<dbReference type="Proteomes" id="UP001148662">
    <property type="component" value="Unassembled WGS sequence"/>
</dbReference>
<evidence type="ECO:0000313" key="1">
    <source>
        <dbReference type="EMBL" id="KAJ3540346.1"/>
    </source>
</evidence>
<sequence>MNRLARFAENPTEWYSMFQRRVDRQRGSMTGKRAQSRTAKRIVKQFPPAQVEVEGFRSMRGKAQRPIKELSDGQIAEIDAWAKDVLITARDVPGPVRSVYGLDDPVVTRRTEYERLEGLVLSTKDGQGELREMIRAMSFLSPTAPHEPVFEGIPWDVDPRPPSDMLSPIFTVPHLPFGPVARPSGTAPIVITASEMTPGFAVPQQLSMSTAATHNMQAVHGTQPAWATPEGPGPSPSLNMDILILPDGSEIIYDKTLVTSMPNPPSMHFSKNLPSLMLHWNESTLLSINGQGIPVKFWDFVYSVRDCKLATVTDFHQSAHIQRLSA</sequence>
<accession>A0ACC1SIB7</accession>